<dbReference type="GO" id="GO:0008757">
    <property type="term" value="F:S-adenosylmethionine-dependent methyltransferase activity"/>
    <property type="evidence" value="ECO:0007669"/>
    <property type="project" value="InterPro"/>
</dbReference>
<evidence type="ECO:0000259" key="1">
    <source>
        <dbReference type="Pfam" id="PF08241"/>
    </source>
</evidence>
<reference evidence="2" key="1">
    <citation type="journal article" date="2020" name="Nature">
        <title>Giant virus diversity and host interactions through global metagenomics.</title>
        <authorList>
            <person name="Schulz F."/>
            <person name="Roux S."/>
            <person name="Paez-Espino D."/>
            <person name="Jungbluth S."/>
            <person name="Walsh D.A."/>
            <person name="Denef V.J."/>
            <person name="McMahon K.D."/>
            <person name="Konstantinidis K.T."/>
            <person name="Eloe-Fadrosh E.A."/>
            <person name="Kyrpides N.C."/>
            <person name="Woyke T."/>
        </authorList>
    </citation>
    <scope>NUCLEOTIDE SEQUENCE</scope>
    <source>
        <strain evidence="2">GVMAG-S-1101165-84</strain>
    </source>
</reference>
<name>A0A6C0K171_9ZZZZ</name>
<dbReference type="Gene3D" id="3.40.50.150">
    <property type="entry name" value="Vaccinia Virus protein VP39"/>
    <property type="match status" value="1"/>
</dbReference>
<organism evidence="2">
    <name type="scientific">viral metagenome</name>
    <dbReference type="NCBI Taxonomy" id="1070528"/>
    <lineage>
        <taxon>unclassified sequences</taxon>
        <taxon>metagenomes</taxon>
        <taxon>organismal metagenomes</taxon>
    </lineage>
</organism>
<protein>
    <recommendedName>
        <fullName evidence="1">Methyltransferase type 11 domain-containing protein</fullName>
    </recommendedName>
</protein>
<dbReference type="InterPro" id="IPR013216">
    <property type="entry name" value="Methyltransf_11"/>
</dbReference>
<proteinExistence type="predicted"/>
<accession>A0A6C0K171</accession>
<dbReference type="AlphaFoldDB" id="A0A6C0K171"/>
<dbReference type="SUPFAM" id="SSF53335">
    <property type="entry name" value="S-adenosyl-L-methionine-dependent methyltransferases"/>
    <property type="match status" value="1"/>
</dbReference>
<evidence type="ECO:0000313" key="2">
    <source>
        <dbReference type="EMBL" id="QHU11293.1"/>
    </source>
</evidence>
<dbReference type="Pfam" id="PF08241">
    <property type="entry name" value="Methyltransf_11"/>
    <property type="match status" value="1"/>
</dbReference>
<sequence length="227" mass="26624">MFSEKQIQAIYANHVNLPDSYFRKYEKLPACPVPSWNYSWQNFDFPRNWCVLDFIEWANKYGTRTTGHLAYTCDTDPELEFITASKKTKLEYPPHDLHTIGNTYKNEFDFFIVNQTIEHLYNPFTAIKSIYETLTPGGYVFASVPTINIPHSTPIHYGGYNPMGLAMMFKEANFEILEIGQWGNYEYISRLFQTHMWPGYDMIQHDGIVTNERRNVAQCWILARKCV</sequence>
<dbReference type="EMBL" id="MN740781">
    <property type="protein sequence ID" value="QHU11293.1"/>
    <property type="molecule type" value="Genomic_DNA"/>
</dbReference>
<feature type="domain" description="Methyltransferase type 11" evidence="1">
    <location>
        <begin position="70"/>
        <end position="141"/>
    </location>
</feature>
<dbReference type="InterPro" id="IPR029063">
    <property type="entry name" value="SAM-dependent_MTases_sf"/>
</dbReference>